<keyword evidence="1" id="KW-0812">Transmembrane</keyword>
<sequence length="476" mass="53593">MARDDKLFFHKTVQHLARSLANIKDAPWEKVQTLYTLCPSDVQNGILQINCRQQDAVIALEKANWQDELRLNPTDRIPIAERFSFCLHTLLCDIAVRCEDTRKEIINTQVECMVSLTSQIIKIQDPNHRNSAIKLFLCKVTIPVFLGLARAMGRFCMNDPPLTCRLFPKPEPPLSQAAAKDQNAYKRSFSRFRNIIPRSLSGNLHATVDILTATAGNYDMSDIAFNSNSLKRTGSIYSTSSNYDPKTYFFSKFGSSFNQFPHLRINDPNDQKNQIIFPQQYLHTILTLSKKLLTKELLTLLDEQSVEIKATGKISIFPYKTFSETINLVMVTLMRELLQPQRDLPILFTKDVQEFVKGLYLNGQTELQSRNHDASEKEDRESNFALVNKFKVNVMANAACGFIVLYAAVSIILTNIGLVVERLKQQCINCVRTSPSHLDSTINCGSPSPLLTQVSASRSYTNNVEGKAGQIASAVG</sequence>
<gene>
    <name evidence="2" type="ORF">NQ317_003147</name>
</gene>
<keyword evidence="3" id="KW-1185">Reference proteome</keyword>
<organism evidence="2 3">
    <name type="scientific">Molorchus minor</name>
    <dbReference type="NCBI Taxonomy" id="1323400"/>
    <lineage>
        <taxon>Eukaryota</taxon>
        <taxon>Metazoa</taxon>
        <taxon>Ecdysozoa</taxon>
        <taxon>Arthropoda</taxon>
        <taxon>Hexapoda</taxon>
        <taxon>Insecta</taxon>
        <taxon>Pterygota</taxon>
        <taxon>Neoptera</taxon>
        <taxon>Endopterygota</taxon>
        <taxon>Coleoptera</taxon>
        <taxon>Polyphaga</taxon>
        <taxon>Cucujiformia</taxon>
        <taxon>Chrysomeloidea</taxon>
        <taxon>Cerambycidae</taxon>
        <taxon>Lamiinae</taxon>
        <taxon>Monochamini</taxon>
        <taxon>Molorchus</taxon>
    </lineage>
</organism>
<dbReference type="Proteomes" id="UP001162164">
    <property type="component" value="Unassembled WGS sequence"/>
</dbReference>
<keyword evidence="1" id="KW-1133">Transmembrane helix</keyword>
<evidence type="ECO:0000256" key="1">
    <source>
        <dbReference type="SAM" id="Phobius"/>
    </source>
</evidence>
<evidence type="ECO:0000313" key="3">
    <source>
        <dbReference type="Proteomes" id="UP001162164"/>
    </source>
</evidence>
<keyword evidence="1" id="KW-0472">Membrane</keyword>
<accession>A0ABQ9JZW6</accession>
<comment type="caution">
    <text evidence="2">The sequence shown here is derived from an EMBL/GenBank/DDBJ whole genome shotgun (WGS) entry which is preliminary data.</text>
</comment>
<evidence type="ECO:0000313" key="2">
    <source>
        <dbReference type="EMBL" id="KAJ8983342.1"/>
    </source>
</evidence>
<name>A0ABQ9JZW6_9CUCU</name>
<reference evidence="2" key="1">
    <citation type="journal article" date="2023" name="Insect Mol. Biol.">
        <title>Genome sequencing provides insights into the evolution of gene families encoding plant cell wall-degrading enzymes in longhorned beetles.</title>
        <authorList>
            <person name="Shin N.R."/>
            <person name="Okamura Y."/>
            <person name="Kirsch R."/>
            <person name="Pauchet Y."/>
        </authorList>
    </citation>
    <scope>NUCLEOTIDE SEQUENCE</scope>
    <source>
        <strain evidence="2">MMC_N1</strain>
    </source>
</reference>
<feature type="transmembrane region" description="Helical" evidence="1">
    <location>
        <begin position="394"/>
        <end position="416"/>
    </location>
</feature>
<dbReference type="EMBL" id="JAPWTJ010000079">
    <property type="protein sequence ID" value="KAJ8983342.1"/>
    <property type="molecule type" value="Genomic_DNA"/>
</dbReference>
<protein>
    <submittedName>
        <fullName evidence="2">Uncharacterized protein</fullName>
    </submittedName>
</protein>
<proteinExistence type="predicted"/>